<name>A0A4U0VAJ3_9PEZI</name>
<feature type="chain" id="PRO_5020651647" description="Mid2 domain-containing protein" evidence="2">
    <location>
        <begin position="20"/>
        <end position="613"/>
    </location>
</feature>
<evidence type="ECO:0000256" key="2">
    <source>
        <dbReference type="SAM" id="SignalP"/>
    </source>
</evidence>
<feature type="signal peptide" evidence="2">
    <location>
        <begin position="1"/>
        <end position="19"/>
    </location>
</feature>
<protein>
    <recommendedName>
        <fullName evidence="5">Mid2 domain-containing protein</fullName>
    </recommendedName>
</protein>
<accession>A0A4U0VAJ3</accession>
<keyword evidence="2" id="KW-0732">Signal</keyword>
<evidence type="ECO:0000256" key="1">
    <source>
        <dbReference type="SAM" id="Phobius"/>
    </source>
</evidence>
<dbReference type="Proteomes" id="UP000310066">
    <property type="component" value="Unassembled WGS sequence"/>
</dbReference>
<sequence length="613" mass="65467">MPILQLFTHVALFLSIALAYPPLHSDVRIRSSPGLSAEDVVRAVRRDLAIAGLTKRQELNVATSLERSWNGAVLLKLGEEQDTTSGLNFSESVEIICTECYTRGYATGQLIYPANFTLDNINQTLRTVETYAQQDVDDLESYAKTYVHQIEKEVGNDISNVSDWGTAIDNFALPTFNYSLTDLEFPHFSGVTLHFEFDEVEIFMLMDATLGLGATYTHNLYTSDTEAGIGFGDSELGIVFKLDIILAAEGAIDISTGFHLKLQNGLAIDITLFGTNVSHITYNGGQFEFLPITVVSGDVVFTAILRMGIHAGIELDPSPKYGAGVEVAVYANIAEFTTNLTYQQDKPNCDFGAALSYQFALGANVGATAHVGSHTWGGSPNTSIAIWYTGTSTCADVKRTAHVTSSMTKTTAPGIATATPGPLRRQALTPTTLTTLLTYTGVSCMSTGLMVCPASLQTSTRTVSTSTFATAVASGMAAVFPLTSQDLVTSLQPFGSNAATFSGSKGSPVSYVPPTSTGLLAPISSTIVNIENAAKKLDRNIGLGIGIGLGFPVLLLTGFLVAVCLVRRHRYTGVAKGESPVMPRYDPYENSGVDLTGLKVPESSAVEVELMDR</sequence>
<keyword evidence="1" id="KW-0812">Transmembrane</keyword>
<organism evidence="3 4">
    <name type="scientific">Friedmanniomyces endolithicus</name>
    <dbReference type="NCBI Taxonomy" id="329885"/>
    <lineage>
        <taxon>Eukaryota</taxon>
        <taxon>Fungi</taxon>
        <taxon>Dikarya</taxon>
        <taxon>Ascomycota</taxon>
        <taxon>Pezizomycotina</taxon>
        <taxon>Dothideomycetes</taxon>
        <taxon>Dothideomycetidae</taxon>
        <taxon>Mycosphaerellales</taxon>
        <taxon>Teratosphaeriaceae</taxon>
        <taxon>Friedmanniomyces</taxon>
    </lineage>
</organism>
<keyword evidence="1" id="KW-1133">Transmembrane helix</keyword>
<evidence type="ECO:0000313" key="4">
    <source>
        <dbReference type="Proteomes" id="UP000310066"/>
    </source>
</evidence>
<proteinExistence type="predicted"/>
<dbReference type="EMBL" id="NAJP01000010">
    <property type="protein sequence ID" value="TKA45904.1"/>
    <property type="molecule type" value="Genomic_DNA"/>
</dbReference>
<feature type="transmembrane region" description="Helical" evidence="1">
    <location>
        <begin position="541"/>
        <end position="566"/>
    </location>
</feature>
<comment type="caution">
    <text evidence="3">The sequence shown here is derived from an EMBL/GenBank/DDBJ whole genome shotgun (WGS) entry which is preliminary data.</text>
</comment>
<evidence type="ECO:0000313" key="3">
    <source>
        <dbReference type="EMBL" id="TKA45904.1"/>
    </source>
</evidence>
<gene>
    <name evidence="3" type="ORF">B0A54_03589</name>
</gene>
<reference evidence="3 4" key="1">
    <citation type="submission" date="2017-03" db="EMBL/GenBank/DDBJ databases">
        <title>Genomes of endolithic fungi from Antarctica.</title>
        <authorList>
            <person name="Coleine C."/>
            <person name="Masonjones S."/>
            <person name="Stajich J.E."/>
        </authorList>
    </citation>
    <scope>NUCLEOTIDE SEQUENCE [LARGE SCALE GENOMIC DNA]</scope>
    <source>
        <strain evidence="3 4">CCFEE 5311</strain>
    </source>
</reference>
<dbReference type="AlphaFoldDB" id="A0A4U0VAJ3"/>
<keyword evidence="1" id="KW-0472">Membrane</keyword>
<dbReference type="OrthoDB" id="4733706at2759"/>
<dbReference type="STRING" id="329885.A0A4U0VAJ3"/>
<evidence type="ECO:0008006" key="5">
    <source>
        <dbReference type="Google" id="ProtNLM"/>
    </source>
</evidence>